<gene>
    <name evidence="2" type="ORF">GXX24_10035</name>
</gene>
<name>A0A832PNU2_9RHOB</name>
<reference evidence="2 3" key="1">
    <citation type="journal article" date="2020" name="Biotechnol. Biofuels">
        <title>New insights from the biogas microbiome by comprehensive genome-resolved metagenomics of nearly 1600 species originating from multiple anaerobic digesters.</title>
        <authorList>
            <person name="Campanaro S."/>
            <person name="Treu L."/>
            <person name="Rodriguez-R L.M."/>
            <person name="Kovalovszki A."/>
            <person name="Ziels R.M."/>
            <person name="Maus I."/>
            <person name="Zhu X."/>
            <person name="Kougias P.G."/>
            <person name="Basile A."/>
            <person name="Luo G."/>
            <person name="Schluter A."/>
            <person name="Konstantinidis K.T."/>
            <person name="Angelidaki I."/>
        </authorList>
    </citation>
    <scope>NUCLEOTIDE SEQUENCE [LARGE SCALE GENOMIC DNA]</scope>
    <source>
        <strain evidence="2">AS04akNAM_125</strain>
    </source>
</reference>
<evidence type="ECO:0000313" key="3">
    <source>
        <dbReference type="Proteomes" id="UP000580830"/>
    </source>
</evidence>
<feature type="compositionally biased region" description="Basic and acidic residues" evidence="1">
    <location>
        <begin position="1"/>
        <end position="18"/>
    </location>
</feature>
<evidence type="ECO:0008006" key="4">
    <source>
        <dbReference type="Google" id="ProtNLM"/>
    </source>
</evidence>
<proteinExistence type="predicted"/>
<feature type="region of interest" description="Disordered" evidence="1">
    <location>
        <begin position="1"/>
        <end position="51"/>
    </location>
</feature>
<sequence>MKWAERDTDRIGEPRADGRVSPPASGAAPRPASGSGGTQRRKPAGGAAPFGHWNTSAFIAALRHDRMDVPGVFDGPVKGDIFRTCAERLRLPTLRPGDVVAIRSLGSHKSQAVRSAIPSVGGHLLFLPHTAPISA</sequence>
<comment type="caution">
    <text evidence="2">The sequence shown here is derived from an EMBL/GenBank/DDBJ whole genome shotgun (WGS) entry which is preliminary data.</text>
</comment>
<dbReference type="AlphaFoldDB" id="A0A832PNU2"/>
<organism evidence="2 3">
    <name type="scientific">Paracoccus solventivorans</name>
    <dbReference type="NCBI Taxonomy" id="53463"/>
    <lineage>
        <taxon>Bacteria</taxon>
        <taxon>Pseudomonadati</taxon>
        <taxon>Pseudomonadota</taxon>
        <taxon>Alphaproteobacteria</taxon>
        <taxon>Rhodobacterales</taxon>
        <taxon>Paracoccaceae</taxon>
        <taxon>Paracoccus</taxon>
    </lineage>
</organism>
<evidence type="ECO:0000313" key="2">
    <source>
        <dbReference type="EMBL" id="HHW34460.1"/>
    </source>
</evidence>
<protein>
    <recommendedName>
        <fullName evidence="4">DDE superfamily endonuclease</fullName>
    </recommendedName>
</protein>
<dbReference type="Proteomes" id="UP000580830">
    <property type="component" value="Unassembled WGS sequence"/>
</dbReference>
<feature type="compositionally biased region" description="Low complexity" evidence="1">
    <location>
        <begin position="21"/>
        <end position="33"/>
    </location>
</feature>
<dbReference type="EMBL" id="DULP01000148">
    <property type="protein sequence ID" value="HHW34460.1"/>
    <property type="molecule type" value="Genomic_DNA"/>
</dbReference>
<accession>A0A832PNU2</accession>
<evidence type="ECO:0000256" key="1">
    <source>
        <dbReference type="SAM" id="MobiDB-lite"/>
    </source>
</evidence>